<comment type="caution">
    <text evidence="2">The sequence shown here is derived from an EMBL/GenBank/DDBJ whole genome shotgun (WGS) entry which is preliminary data.</text>
</comment>
<evidence type="ECO:0008006" key="5">
    <source>
        <dbReference type="Google" id="ProtNLM"/>
    </source>
</evidence>
<dbReference type="Proteomes" id="UP000193719">
    <property type="component" value="Unassembled WGS sequence"/>
</dbReference>
<name>A0A1Y1UQT0_9FUNG</name>
<sequence length="335" mass="38065">MKLFSLLSFALLSVSAVFSAPAYDFCDIAFCYSLKNNKATLVSVRDKNMDQYSIGPYAQSRNGSYKYVLEKIGSNAFDGSMVRSITINHDDQITFASKCFENAPYLKDIILNVGHVFADVDAFDGLTKYATFSGKGVPSLVEDYSKKLLQKWNLPVGKDYTNVSAYTFNKDLFKLAVKVKENFSHYDKVAAKDNVAVVLALKSGGNTGIARAFRMLARTMGYKYNDVHVGGDNGYYNWNYVYTRLDDNSNKKWYNVDILNTNFNKNSSVNSIFRTKYSQRMFIASKFGNDSPYANVDNWIIYVNEYGYYGEKLYSDQITENFYSWLVRNRAGVQA</sequence>
<reference evidence="2 4" key="1">
    <citation type="submission" date="2016-08" db="EMBL/GenBank/DDBJ databases">
        <title>Genomes of anaerobic fungi encode conserved fungal cellulosomes for biomass hydrolysis.</title>
        <authorList>
            <consortium name="DOE Joint Genome Institute"/>
            <person name="Haitjema C.H."/>
            <person name="Gilmore S.P."/>
            <person name="Henske J.K."/>
            <person name="Solomon K.V."/>
            <person name="De Groot R."/>
            <person name="Kuo A."/>
            <person name="Mondo S.J."/>
            <person name="Salamov A.A."/>
            <person name="Labutti K."/>
            <person name="Zhao Z."/>
            <person name="Chiniquy J."/>
            <person name="Barry K."/>
            <person name="Brewer H.M."/>
            <person name="Purvine S.O."/>
            <person name="Wright A.T."/>
            <person name="Boxma B."/>
            <person name="Van Alen T."/>
            <person name="Hackstein J.H."/>
            <person name="Baker S.E."/>
            <person name="Grigoriev I.V."/>
            <person name="O'Malley M.A."/>
        </authorList>
    </citation>
    <scope>NUCLEOTIDE SEQUENCE [LARGE SCALE GENOMIC DNA]</scope>
    <source>
        <strain evidence="2">Finn</strain>
        <strain evidence="4">finn</strain>
    </source>
</reference>
<reference evidence="2 4" key="2">
    <citation type="submission" date="2016-08" db="EMBL/GenBank/DDBJ databases">
        <title>Pervasive Adenine N6-methylation of Active Genes in Fungi.</title>
        <authorList>
            <consortium name="DOE Joint Genome Institute"/>
            <person name="Mondo S.J."/>
            <person name="Dannebaum R.O."/>
            <person name="Kuo R.C."/>
            <person name="Labutti K."/>
            <person name="Haridas S."/>
            <person name="Kuo A."/>
            <person name="Salamov A."/>
            <person name="Ahrendt S.R."/>
            <person name="Lipzen A."/>
            <person name="Sullivan W."/>
            <person name="Andreopoulos W.B."/>
            <person name="Clum A."/>
            <person name="Lindquist E."/>
            <person name="Daum C."/>
            <person name="Ramamoorthy G.K."/>
            <person name="Gryganskyi A."/>
            <person name="Culley D."/>
            <person name="Magnuson J.K."/>
            <person name="James T.Y."/>
            <person name="O'Malley M.A."/>
            <person name="Stajich J.E."/>
            <person name="Spatafora J.W."/>
            <person name="Visel A."/>
            <person name="Grigoriev I.V."/>
        </authorList>
    </citation>
    <scope>NUCLEOTIDE SEQUENCE [LARGE SCALE GENOMIC DNA]</scope>
    <source>
        <strain evidence="4">finn</strain>
        <strain evidence="2">Finn</strain>
    </source>
</reference>
<keyword evidence="4" id="KW-1185">Reference proteome</keyword>
<gene>
    <name evidence="2" type="ORF">BCR36DRAFT_588168</name>
    <name evidence="3" type="ORF">BCR36DRAFT_588169</name>
</gene>
<keyword evidence="1" id="KW-0732">Signal</keyword>
<feature type="chain" id="PRO_5011907577" description="Transglutaminase-like domain-containing protein" evidence="1">
    <location>
        <begin position="20"/>
        <end position="335"/>
    </location>
</feature>
<organism evidence="2 4">
    <name type="scientific">Piromyces finnis</name>
    <dbReference type="NCBI Taxonomy" id="1754191"/>
    <lineage>
        <taxon>Eukaryota</taxon>
        <taxon>Fungi</taxon>
        <taxon>Fungi incertae sedis</taxon>
        <taxon>Chytridiomycota</taxon>
        <taxon>Chytridiomycota incertae sedis</taxon>
        <taxon>Neocallimastigomycetes</taxon>
        <taxon>Neocallimastigales</taxon>
        <taxon>Neocallimastigaceae</taxon>
        <taxon>Piromyces</taxon>
    </lineage>
</organism>
<dbReference type="EMBL" id="MCFH01000095">
    <property type="protein sequence ID" value="ORX40404.1"/>
    <property type="molecule type" value="Genomic_DNA"/>
</dbReference>
<dbReference type="OrthoDB" id="2123692at2759"/>
<dbReference type="EMBL" id="MCFH01000095">
    <property type="protein sequence ID" value="ORX40403.1"/>
    <property type="molecule type" value="Genomic_DNA"/>
</dbReference>
<evidence type="ECO:0000313" key="2">
    <source>
        <dbReference type="EMBL" id="ORX40403.1"/>
    </source>
</evidence>
<evidence type="ECO:0000313" key="3">
    <source>
        <dbReference type="EMBL" id="ORX40404.1"/>
    </source>
</evidence>
<protein>
    <recommendedName>
        <fullName evidence="5">Transglutaminase-like domain-containing protein</fullName>
    </recommendedName>
</protein>
<accession>A0A1Y1UQT0</accession>
<proteinExistence type="predicted"/>
<dbReference type="AlphaFoldDB" id="A0A1Y1UQT0"/>
<feature type="signal peptide" evidence="1">
    <location>
        <begin position="1"/>
        <end position="19"/>
    </location>
</feature>
<evidence type="ECO:0000313" key="4">
    <source>
        <dbReference type="Proteomes" id="UP000193719"/>
    </source>
</evidence>
<evidence type="ECO:0000256" key="1">
    <source>
        <dbReference type="SAM" id="SignalP"/>
    </source>
</evidence>